<sequence>PRILKSYTPNFCSGFRQHFQTMKWCSNRIEHLPLQQNPPIIFVRSIPFCGKE</sequence>
<evidence type="ECO:0000313" key="1">
    <source>
        <dbReference type="EMBL" id="QQP51721.1"/>
    </source>
</evidence>
<feature type="non-terminal residue" evidence="1">
    <location>
        <position position="52"/>
    </location>
</feature>
<name>A0A7T8HL13_CALRO</name>
<proteinExistence type="predicted"/>
<evidence type="ECO:0000313" key="2">
    <source>
        <dbReference type="Proteomes" id="UP000595437"/>
    </source>
</evidence>
<dbReference type="Proteomes" id="UP000595437">
    <property type="component" value="Chromosome 8"/>
</dbReference>
<protein>
    <submittedName>
        <fullName evidence="1">Uncharacterized protein</fullName>
    </submittedName>
</protein>
<organism evidence="1 2">
    <name type="scientific">Caligus rogercresseyi</name>
    <name type="common">Sea louse</name>
    <dbReference type="NCBI Taxonomy" id="217165"/>
    <lineage>
        <taxon>Eukaryota</taxon>
        <taxon>Metazoa</taxon>
        <taxon>Ecdysozoa</taxon>
        <taxon>Arthropoda</taxon>
        <taxon>Crustacea</taxon>
        <taxon>Multicrustacea</taxon>
        <taxon>Hexanauplia</taxon>
        <taxon>Copepoda</taxon>
        <taxon>Siphonostomatoida</taxon>
        <taxon>Caligidae</taxon>
        <taxon>Caligus</taxon>
    </lineage>
</organism>
<gene>
    <name evidence="1" type="ORF">FKW44_013159</name>
</gene>
<keyword evidence="2" id="KW-1185">Reference proteome</keyword>
<dbReference type="AlphaFoldDB" id="A0A7T8HL13"/>
<dbReference type="EMBL" id="CP045897">
    <property type="protein sequence ID" value="QQP51721.1"/>
    <property type="molecule type" value="Genomic_DNA"/>
</dbReference>
<reference evidence="2" key="1">
    <citation type="submission" date="2021-01" db="EMBL/GenBank/DDBJ databases">
        <title>Caligus Genome Assembly.</title>
        <authorList>
            <person name="Gallardo-Escarate C."/>
        </authorList>
    </citation>
    <scope>NUCLEOTIDE SEQUENCE [LARGE SCALE GENOMIC DNA]</scope>
</reference>
<feature type="non-terminal residue" evidence="1">
    <location>
        <position position="1"/>
    </location>
</feature>
<accession>A0A7T8HL13</accession>